<dbReference type="SMART" id="SM00046">
    <property type="entry name" value="DAGKc"/>
    <property type="match status" value="1"/>
</dbReference>
<comment type="caution">
    <text evidence="9">The sequence shown here is derived from an EMBL/GenBank/DDBJ whole genome shotgun (WGS) entry which is preliminary data.</text>
</comment>
<feature type="compositionally biased region" description="Basic residues" evidence="7">
    <location>
        <begin position="23"/>
        <end position="34"/>
    </location>
</feature>
<keyword evidence="6" id="KW-0472">Membrane</keyword>
<evidence type="ECO:0000256" key="3">
    <source>
        <dbReference type="ARBA" id="ARBA00022692"/>
    </source>
</evidence>
<name>A0ABQ2LWI0_9ACTN</name>
<protein>
    <submittedName>
        <fullName evidence="9">Phosphoesterase</fullName>
    </submittedName>
</protein>
<dbReference type="InterPro" id="IPR016064">
    <property type="entry name" value="NAD/diacylglycerol_kinase_sf"/>
</dbReference>
<evidence type="ECO:0000256" key="1">
    <source>
        <dbReference type="ARBA" id="ARBA00004651"/>
    </source>
</evidence>
<dbReference type="PROSITE" id="PS50146">
    <property type="entry name" value="DAGK"/>
    <property type="match status" value="1"/>
</dbReference>
<keyword evidence="2" id="KW-1003">Cell membrane</keyword>
<reference evidence="10" key="1">
    <citation type="journal article" date="2019" name="Int. J. Syst. Evol. Microbiol.">
        <title>The Global Catalogue of Microorganisms (GCM) 10K type strain sequencing project: providing services to taxonomists for standard genome sequencing and annotation.</title>
        <authorList>
            <consortium name="The Broad Institute Genomics Platform"/>
            <consortium name="The Broad Institute Genome Sequencing Center for Infectious Disease"/>
            <person name="Wu L."/>
            <person name="Ma J."/>
        </authorList>
    </citation>
    <scope>NUCLEOTIDE SEQUENCE [LARGE SCALE GENOMIC DNA]</scope>
    <source>
        <strain evidence="10">CGMCC 4.7178</strain>
    </source>
</reference>
<keyword evidence="4" id="KW-0378">Hydrolase</keyword>
<dbReference type="Gene3D" id="2.60.200.40">
    <property type="match status" value="1"/>
</dbReference>
<evidence type="ECO:0000313" key="9">
    <source>
        <dbReference type="EMBL" id="GGO44059.1"/>
    </source>
</evidence>
<dbReference type="PANTHER" id="PTHR14969:SF62">
    <property type="entry name" value="DECAPRENYLPHOSPHORYL-5-PHOSPHORIBOSE PHOSPHATASE RV3807C-RELATED"/>
    <property type="match status" value="1"/>
</dbReference>
<accession>A0ABQ2LWI0</accession>
<dbReference type="InterPro" id="IPR017438">
    <property type="entry name" value="ATP-NAD_kinase_N"/>
</dbReference>
<feature type="compositionally biased region" description="Low complexity" evidence="7">
    <location>
        <begin position="9"/>
        <end position="22"/>
    </location>
</feature>
<dbReference type="PANTHER" id="PTHR14969">
    <property type="entry name" value="SPHINGOSINE-1-PHOSPHATE PHOSPHOHYDROLASE"/>
    <property type="match status" value="1"/>
</dbReference>
<evidence type="ECO:0000256" key="4">
    <source>
        <dbReference type="ARBA" id="ARBA00022801"/>
    </source>
</evidence>
<dbReference type="Gene3D" id="3.40.50.10330">
    <property type="entry name" value="Probable inorganic polyphosphate/atp-NAD kinase, domain 1"/>
    <property type="match status" value="1"/>
</dbReference>
<comment type="subcellular location">
    <subcellularLocation>
        <location evidence="1">Cell membrane</location>
        <topology evidence="1">Multi-pass membrane protein</topology>
    </subcellularLocation>
</comment>
<dbReference type="SUPFAM" id="SSF111331">
    <property type="entry name" value="NAD kinase/diacylglycerol kinase-like"/>
    <property type="match status" value="1"/>
</dbReference>
<dbReference type="Gene3D" id="1.20.144.10">
    <property type="entry name" value="Phosphatidic acid phosphatase type 2/haloperoxidase"/>
    <property type="match status" value="1"/>
</dbReference>
<keyword evidence="3" id="KW-0812">Transmembrane</keyword>
<sequence>MARFSSLTGLGARDGAGRGRVSPLRRVRAARRRPGPSVLEAAASAVSHNPDTGRSGRPAWRDWPGWQAWSAADRSVFDLVAKRDWPGPERILPRLSRSANHGRLWFAVAGAIALSNTPRARRCAARGLASLAVASATVNTLGKRSVRRQRPVLDAVPVIRRLHRQPVTTSFPSGHAASAAAFVTGVALESPRWGAVVAPVAAAVAFSRVYTGVHYPSDVLVGAALGVGSAFAVRGIAPTRSQLPSPGRPLRDAPALPEGLGLVLVANARSGSRDESPCEPAEEDAELEEPTSLSVVRDMLPKAEIVCCDPRSGHLDEKLGQAARRAAELGGALGVCGGDGTVNTAATHALRAGVPLAVLPGGTHNHFAYDLGIEEFADTCRAVQTGDAVAVDLGRFTPLPPHSGTQDDVVREPGYFLNTFSLGAYPELVRIRERWAHRIGPWPAGVLAALQVLRTSGPVEAGLGGKERALWLLFAGNCGYRVGMAPVRRHDLADGQLDIRLVGAGRWARTRLFVAALTSTVGRSPLHSTRRLRRLVISDIPSGTHLSYDGEVAPAPHRLLLDKQHEALTVYRPLEQ</sequence>
<feature type="domain" description="DAGKc" evidence="8">
    <location>
        <begin position="317"/>
        <end position="399"/>
    </location>
</feature>
<organism evidence="9 10">
    <name type="scientific">Streptomyces daqingensis</name>
    <dbReference type="NCBI Taxonomy" id="1472640"/>
    <lineage>
        <taxon>Bacteria</taxon>
        <taxon>Bacillati</taxon>
        <taxon>Actinomycetota</taxon>
        <taxon>Actinomycetes</taxon>
        <taxon>Kitasatosporales</taxon>
        <taxon>Streptomycetaceae</taxon>
        <taxon>Streptomyces</taxon>
    </lineage>
</organism>
<dbReference type="SUPFAM" id="SSF48317">
    <property type="entry name" value="Acid phosphatase/Vanadium-dependent haloperoxidase"/>
    <property type="match status" value="1"/>
</dbReference>
<dbReference type="InterPro" id="IPR036938">
    <property type="entry name" value="PAP2/HPO_sf"/>
</dbReference>
<dbReference type="Pfam" id="PF01569">
    <property type="entry name" value="PAP2"/>
    <property type="match status" value="1"/>
</dbReference>
<dbReference type="CDD" id="cd01610">
    <property type="entry name" value="PAP2_like"/>
    <property type="match status" value="1"/>
</dbReference>
<evidence type="ECO:0000256" key="5">
    <source>
        <dbReference type="ARBA" id="ARBA00022989"/>
    </source>
</evidence>
<gene>
    <name evidence="9" type="ORF">GCM10012287_08740</name>
</gene>
<evidence type="ECO:0000256" key="2">
    <source>
        <dbReference type="ARBA" id="ARBA00022475"/>
    </source>
</evidence>
<keyword evidence="5" id="KW-1133">Transmembrane helix</keyword>
<dbReference type="InterPro" id="IPR001206">
    <property type="entry name" value="Diacylglycerol_kinase_cat_dom"/>
</dbReference>
<proteinExistence type="predicted"/>
<dbReference type="Proteomes" id="UP000631535">
    <property type="component" value="Unassembled WGS sequence"/>
</dbReference>
<dbReference type="RefSeq" id="WP_189035683.1">
    <property type="nucleotide sequence ID" value="NZ_BMMP01000002.1"/>
</dbReference>
<evidence type="ECO:0000256" key="6">
    <source>
        <dbReference type="ARBA" id="ARBA00023136"/>
    </source>
</evidence>
<dbReference type="SMART" id="SM00014">
    <property type="entry name" value="acidPPc"/>
    <property type="match status" value="1"/>
</dbReference>
<dbReference type="Pfam" id="PF00781">
    <property type="entry name" value="DAGK_cat"/>
    <property type="match status" value="1"/>
</dbReference>
<dbReference type="InterPro" id="IPR000326">
    <property type="entry name" value="PAP2/HPO"/>
</dbReference>
<keyword evidence="10" id="KW-1185">Reference proteome</keyword>
<feature type="region of interest" description="Disordered" evidence="7">
    <location>
        <begin position="1"/>
        <end position="59"/>
    </location>
</feature>
<evidence type="ECO:0000256" key="7">
    <source>
        <dbReference type="SAM" id="MobiDB-lite"/>
    </source>
</evidence>
<evidence type="ECO:0000259" key="8">
    <source>
        <dbReference type="PROSITE" id="PS50146"/>
    </source>
</evidence>
<evidence type="ECO:0000313" key="10">
    <source>
        <dbReference type="Proteomes" id="UP000631535"/>
    </source>
</evidence>
<dbReference type="EMBL" id="BMMP01000002">
    <property type="protein sequence ID" value="GGO44059.1"/>
    <property type="molecule type" value="Genomic_DNA"/>
</dbReference>